<accession>A0ABT2PLM6</accession>
<dbReference type="SUPFAM" id="SSF53850">
    <property type="entry name" value="Periplasmic binding protein-like II"/>
    <property type="match status" value="1"/>
</dbReference>
<reference evidence="3 4" key="1">
    <citation type="submission" date="2022-09" db="EMBL/GenBank/DDBJ databases">
        <title>Draft genome of isolate Be4.</title>
        <authorList>
            <person name="Sanchez-Castro I."/>
            <person name="Martinez-Rodriguez P."/>
            <person name="Descostes M."/>
            <person name="Merroun M."/>
        </authorList>
    </citation>
    <scope>NUCLEOTIDE SEQUENCE [LARGE SCALE GENOMIC DNA]</scope>
    <source>
        <strain evidence="3 4">Be4</strain>
    </source>
</reference>
<dbReference type="RefSeq" id="WP_261500589.1">
    <property type="nucleotide sequence ID" value="NZ_JAODYH010000005.1"/>
</dbReference>
<dbReference type="Proteomes" id="UP001525968">
    <property type="component" value="Unassembled WGS sequence"/>
</dbReference>
<protein>
    <submittedName>
        <fullName evidence="3">ABC transporter substrate-binding protein</fullName>
    </submittedName>
</protein>
<feature type="chain" id="PRO_5045956851" evidence="1">
    <location>
        <begin position="24"/>
        <end position="563"/>
    </location>
</feature>
<evidence type="ECO:0000259" key="2">
    <source>
        <dbReference type="Pfam" id="PF00496"/>
    </source>
</evidence>
<keyword evidence="4" id="KW-1185">Reference proteome</keyword>
<evidence type="ECO:0000313" key="3">
    <source>
        <dbReference type="EMBL" id="MCT9811363.1"/>
    </source>
</evidence>
<dbReference type="InterPro" id="IPR039424">
    <property type="entry name" value="SBP_5"/>
</dbReference>
<dbReference type="Gene3D" id="3.40.190.10">
    <property type="entry name" value="Periplasmic binding protein-like II"/>
    <property type="match status" value="1"/>
</dbReference>
<dbReference type="EMBL" id="JAODYH010000005">
    <property type="protein sequence ID" value="MCT9811363.1"/>
    <property type="molecule type" value="Genomic_DNA"/>
</dbReference>
<dbReference type="PANTHER" id="PTHR30290">
    <property type="entry name" value="PERIPLASMIC BINDING COMPONENT OF ABC TRANSPORTER"/>
    <property type="match status" value="1"/>
</dbReference>
<dbReference type="InterPro" id="IPR000914">
    <property type="entry name" value="SBP_5_dom"/>
</dbReference>
<evidence type="ECO:0000256" key="1">
    <source>
        <dbReference type="SAM" id="SignalP"/>
    </source>
</evidence>
<feature type="signal peptide" evidence="1">
    <location>
        <begin position="1"/>
        <end position="23"/>
    </location>
</feature>
<organism evidence="3 4">
    <name type="scientific">Acidovorax bellezanensis</name>
    <dbReference type="NCBI Taxonomy" id="2976702"/>
    <lineage>
        <taxon>Bacteria</taxon>
        <taxon>Pseudomonadati</taxon>
        <taxon>Pseudomonadota</taxon>
        <taxon>Betaproteobacteria</taxon>
        <taxon>Burkholderiales</taxon>
        <taxon>Comamonadaceae</taxon>
        <taxon>Acidovorax</taxon>
    </lineage>
</organism>
<evidence type="ECO:0000313" key="4">
    <source>
        <dbReference type="Proteomes" id="UP001525968"/>
    </source>
</evidence>
<dbReference type="CDD" id="cd00995">
    <property type="entry name" value="PBP2_NikA_DppA_OppA_like"/>
    <property type="match status" value="1"/>
</dbReference>
<comment type="caution">
    <text evidence="3">The sequence shown here is derived from an EMBL/GenBank/DDBJ whole genome shotgun (WGS) entry which is preliminary data.</text>
</comment>
<name>A0ABT2PLM6_9BURK</name>
<gene>
    <name evidence="3" type="ORF">N0K08_12010</name>
</gene>
<feature type="domain" description="Solute-binding protein family 5" evidence="2">
    <location>
        <begin position="98"/>
        <end position="451"/>
    </location>
</feature>
<dbReference type="Pfam" id="PF00496">
    <property type="entry name" value="SBP_bac_5"/>
    <property type="match status" value="1"/>
</dbReference>
<proteinExistence type="predicted"/>
<sequence length="563" mass="62865">MQRTLTRWTVGIALGGMAASALAQAEAPKYGGTLNVATASTAVTTLSWDLADWQATLQTRDTGQFYEQLFSVDLSKAKSRGGKYPFTISGWQPTDAMRGELAESWAWTTPLTLEVKLRKGVKFPAKTGVMAERELVAEDVVFHFNRMNASAKRTQNYYDHIDKVEAKDKQTVVFNFNKFIADWDYRFGNGFFSGIMPKEVVTAGPGNWKNANGTGPFMLTNVAQGNALTFSKNPIYWDKLTLAGKDYQLPFVDQVVHRVIKDESTQQAALRTGKLDILSSISWEAARELKKTSPQLKWNRWLTPAATRVALRMDNKPFNDLRVRRALNLAVNKQEIVDKFYGGDAELFTFPMHPDYIGYHQPLKEQPASVQELFKFDPAKAKKLLAEAGYPNGLAFKVQVCTCSPEQMELMPLVAAYLEGVGVKMEIVPMEYGAHLSAMTSHTNGAGYVTAIPDVNPTTSLRINFGKGQVYNAPMADDPKFDAAVAEANSERDETKRQQMLRGLTSQALDQASAIWLPAAYRYTAWWPWVKNYGGEMYVGAGRFAPIHAQLWIDQDLKKKMGN</sequence>
<dbReference type="Gene3D" id="3.10.105.10">
    <property type="entry name" value="Dipeptide-binding Protein, Domain 3"/>
    <property type="match status" value="1"/>
</dbReference>
<keyword evidence="1" id="KW-0732">Signal</keyword>